<evidence type="ECO:0008006" key="5">
    <source>
        <dbReference type="Google" id="ProtNLM"/>
    </source>
</evidence>
<protein>
    <recommendedName>
        <fullName evidence="5">Expansin-like EG45 domain-containing protein</fullName>
    </recommendedName>
</protein>
<feature type="compositionally biased region" description="Low complexity" evidence="1">
    <location>
        <begin position="197"/>
        <end position="253"/>
    </location>
</feature>
<dbReference type="Gene3D" id="2.40.40.10">
    <property type="entry name" value="RlpA-like domain"/>
    <property type="match status" value="1"/>
</dbReference>
<evidence type="ECO:0000313" key="3">
    <source>
        <dbReference type="EMBL" id="KAJ7024204.1"/>
    </source>
</evidence>
<gene>
    <name evidence="3" type="ORF">C8F04DRAFT_165144</name>
</gene>
<evidence type="ECO:0000256" key="2">
    <source>
        <dbReference type="SAM" id="SignalP"/>
    </source>
</evidence>
<dbReference type="CDD" id="cd22191">
    <property type="entry name" value="DPBB_RlpA_EXP_N-like"/>
    <property type="match status" value="1"/>
</dbReference>
<dbReference type="SUPFAM" id="SSF50685">
    <property type="entry name" value="Barwin-like endoglucanases"/>
    <property type="match status" value="1"/>
</dbReference>
<accession>A0AAD6WWY1</accession>
<sequence>MLASSSCLLILMSAATAMASTHQARNYHPLAKRADNIFTIGKRGDQYANKQFTWYPSDTGPDACTGQNHQDSDFYVAMASPQFGDNGSACCGKKLAITVNGKTAIASCVDECPATSEQCYAAGQLDFTKGLFEYFAGGDLGAGELYGSWSYTDGNEGPSGGSGGGDGGSDGSGGSGGSSGNHGDGGDAANGGDSGDDTTTTTHQTTTPYPTSSSSKTLSSAKPSSSRKPSSSAKSPSSSAQHSSSAKAFSSTPVESSSSALPTVTQDVANVGSGSGPSGDSDGADKISGGLGTGSGDSSDAASLSFNKVFAPFALVALIAAGAL</sequence>
<feature type="chain" id="PRO_5041978441" description="Expansin-like EG45 domain-containing protein" evidence="2">
    <location>
        <begin position="20"/>
        <end position="324"/>
    </location>
</feature>
<keyword evidence="2" id="KW-0732">Signal</keyword>
<comment type="caution">
    <text evidence="3">The sequence shown here is derived from an EMBL/GenBank/DDBJ whole genome shotgun (WGS) entry which is preliminary data.</text>
</comment>
<dbReference type="AlphaFoldDB" id="A0AAD6WWY1"/>
<name>A0AAD6WWY1_9AGAR</name>
<dbReference type="InterPro" id="IPR036908">
    <property type="entry name" value="RlpA-like_sf"/>
</dbReference>
<reference evidence="3" key="1">
    <citation type="submission" date="2023-03" db="EMBL/GenBank/DDBJ databases">
        <title>Massive genome expansion in bonnet fungi (Mycena s.s.) driven by repeated elements and novel gene families across ecological guilds.</title>
        <authorList>
            <consortium name="Lawrence Berkeley National Laboratory"/>
            <person name="Harder C.B."/>
            <person name="Miyauchi S."/>
            <person name="Viragh M."/>
            <person name="Kuo A."/>
            <person name="Thoen E."/>
            <person name="Andreopoulos B."/>
            <person name="Lu D."/>
            <person name="Skrede I."/>
            <person name="Drula E."/>
            <person name="Henrissat B."/>
            <person name="Morin E."/>
            <person name="Kohler A."/>
            <person name="Barry K."/>
            <person name="LaButti K."/>
            <person name="Morin E."/>
            <person name="Salamov A."/>
            <person name="Lipzen A."/>
            <person name="Mereny Z."/>
            <person name="Hegedus B."/>
            <person name="Baldrian P."/>
            <person name="Stursova M."/>
            <person name="Weitz H."/>
            <person name="Taylor A."/>
            <person name="Grigoriev I.V."/>
            <person name="Nagy L.G."/>
            <person name="Martin F."/>
            <person name="Kauserud H."/>
        </authorList>
    </citation>
    <scope>NUCLEOTIDE SEQUENCE</scope>
    <source>
        <strain evidence="3">CBHHK200</strain>
    </source>
</reference>
<evidence type="ECO:0000256" key="1">
    <source>
        <dbReference type="SAM" id="MobiDB-lite"/>
    </source>
</evidence>
<keyword evidence="4" id="KW-1185">Reference proteome</keyword>
<organism evidence="3 4">
    <name type="scientific">Mycena alexandri</name>
    <dbReference type="NCBI Taxonomy" id="1745969"/>
    <lineage>
        <taxon>Eukaryota</taxon>
        <taxon>Fungi</taxon>
        <taxon>Dikarya</taxon>
        <taxon>Basidiomycota</taxon>
        <taxon>Agaricomycotina</taxon>
        <taxon>Agaricomycetes</taxon>
        <taxon>Agaricomycetidae</taxon>
        <taxon>Agaricales</taxon>
        <taxon>Marasmiineae</taxon>
        <taxon>Mycenaceae</taxon>
        <taxon>Mycena</taxon>
    </lineage>
</organism>
<feature type="compositionally biased region" description="Polar residues" evidence="1">
    <location>
        <begin position="254"/>
        <end position="268"/>
    </location>
</feature>
<feature type="region of interest" description="Disordered" evidence="1">
    <location>
        <begin position="153"/>
        <end position="300"/>
    </location>
</feature>
<feature type="compositionally biased region" description="Gly residues" evidence="1">
    <location>
        <begin position="157"/>
        <end position="193"/>
    </location>
</feature>
<evidence type="ECO:0000313" key="4">
    <source>
        <dbReference type="Proteomes" id="UP001218188"/>
    </source>
</evidence>
<feature type="signal peptide" evidence="2">
    <location>
        <begin position="1"/>
        <end position="19"/>
    </location>
</feature>
<proteinExistence type="predicted"/>
<dbReference type="Proteomes" id="UP001218188">
    <property type="component" value="Unassembled WGS sequence"/>
</dbReference>
<dbReference type="EMBL" id="JARJCM010000173">
    <property type="protein sequence ID" value="KAJ7024204.1"/>
    <property type="molecule type" value="Genomic_DNA"/>
</dbReference>